<dbReference type="PROSITE" id="PS51257">
    <property type="entry name" value="PROKAR_LIPOPROTEIN"/>
    <property type="match status" value="1"/>
</dbReference>
<feature type="domain" description="Mce/MlaD" evidence="2">
    <location>
        <begin position="42"/>
        <end position="115"/>
    </location>
</feature>
<accession>A0A378WZW5</accession>
<gene>
    <name evidence="3" type="ORF">NCTC13184_04947</name>
</gene>
<evidence type="ECO:0000313" key="4">
    <source>
        <dbReference type="Proteomes" id="UP000255082"/>
    </source>
</evidence>
<dbReference type="InterPro" id="IPR052336">
    <property type="entry name" value="MlaD_Phospholipid_Transporter"/>
</dbReference>
<evidence type="ECO:0000256" key="1">
    <source>
        <dbReference type="SAM" id="SignalP"/>
    </source>
</evidence>
<dbReference type="InterPro" id="IPR003399">
    <property type="entry name" value="Mce/MlaD"/>
</dbReference>
<sequence length="334" mass="35027">MKPGIRGKAICTALLATTVAVGTSCAIDPDRVPLPGTGTSSGYGLTFEFTSAMNLPDRANVMMDGLRVGQVQNTALSGSAVKVEARISDATRVPADATASIRQDTLLGDTYVAIEHDTDRPATGFLPAGAMIPATRTTSPPQLEDVMAVLANFINGGSIQRAQDALVKINKVMPAPPDVAHIADTVSVDLQDLSARNSEIDRFLEQLNATSTAVDQSGPQLAQMFDDSATHYWHRLNADVMQYVGTLLPSIGSIFQGGIWLVPLLESLASGATVIRSTAEDVPSDAAAISTFLTGTLLPFLRNPSLNIQSIGTQDGTDLTAGLGNVLRILGAVR</sequence>
<evidence type="ECO:0000259" key="2">
    <source>
        <dbReference type="Pfam" id="PF02470"/>
    </source>
</evidence>
<organism evidence="3 4">
    <name type="scientific">Nocardia africana</name>
    <dbReference type="NCBI Taxonomy" id="134964"/>
    <lineage>
        <taxon>Bacteria</taxon>
        <taxon>Bacillati</taxon>
        <taxon>Actinomycetota</taxon>
        <taxon>Actinomycetes</taxon>
        <taxon>Mycobacteriales</taxon>
        <taxon>Nocardiaceae</taxon>
        <taxon>Nocardia</taxon>
    </lineage>
</organism>
<dbReference type="PANTHER" id="PTHR33371">
    <property type="entry name" value="INTERMEMBRANE PHOSPHOLIPID TRANSPORT SYSTEM BINDING PROTEIN MLAD-RELATED"/>
    <property type="match status" value="1"/>
</dbReference>
<dbReference type="AlphaFoldDB" id="A0A378WZW5"/>
<reference evidence="3 4" key="1">
    <citation type="submission" date="2018-06" db="EMBL/GenBank/DDBJ databases">
        <authorList>
            <consortium name="Pathogen Informatics"/>
            <person name="Doyle S."/>
        </authorList>
    </citation>
    <scope>NUCLEOTIDE SEQUENCE [LARGE SCALE GENOMIC DNA]</scope>
    <source>
        <strain evidence="3 4">NCTC13184</strain>
    </source>
</reference>
<feature type="signal peptide" evidence="1">
    <location>
        <begin position="1"/>
        <end position="26"/>
    </location>
</feature>
<name>A0A378WZW5_9NOCA</name>
<keyword evidence="1" id="KW-0732">Signal</keyword>
<proteinExistence type="predicted"/>
<feature type="chain" id="PRO_5017077490" evidence="1">
    <location>
        <begin position="27"/>
        <end position="334"/>
    </location>
</feature>
<dbReference type="Pfam" id="PF02470">
    <property type="entry name" value="MlaD"/>
    <property type="match status" value="1"/>
</dbReference>
<protein>
    <submittedName>
        <fullName evidence="3">Virulence factor Mce family protein</fullName>
    </submittedName>
</protein>
<dbReference type="PANTHER" id="PTHR33371:SF4">
    <property type="entry name" value="INTERMEMBRANE PHOSPHOLIPID TRANSPORT SYSTEM BINDING PROTEIN MLAD"/>
    <property type="match status" value="1"/>
</dbReference>
<dbReference type="Proteomes" id="UP000255082">
    <property type="component" value="Unassembled WGS sequence"/>
</dbReference>
<dbReference type="EMBL" id="UGRU01000001">
    <property type="protein sequence ID" value="SUA46422.1"/>
    <property type="molecule type" value="Genomic_DNA"/>
</dbReference>
<dbReference type="OrthoDB" id="4368973at2"/>
<evidence type="ECO:0000313" key="3">
    <source>
        <dbReference type="EMBL" id="SUA46422.1"/>
    </source>
</evidence>